<dbReference type="Proteomes" id="UP000001197">
    <property type="component" value="Chromosome 5"/>
</dbReference>
<feature type="domain" description="Amino acid permease/ SLC12A" evidence="9">
    <location>
        <begin position="320"/>
        <end position="629"/>
    </location>
</feature>
<evidence type="ECO:0000256" key="6">
    <source>
        <dbReference type="ARBA" id="ARBA00023136"/>
    </source>
</evidence>
<gene>
    <name evidence="10" type="ORF">PODANS_5_1430</name>
</gene>
<evidence type="ECO:0000313" key="10">
    <source>
        <dbReference type="EMBL" id="CAP61968.1"/>
    </source>
</evidence>
<feature type="transmembrane region" description="Helical" evidence="8">
    <location>
        <begin position="564"/>
        <end position="588"/>
    </location>
</feature>
<dbReference type="eggNOG" id="KOG1286">
    <property type="taxonomic scope" value="Eukaryota"/>
</dbReference>
<feature type="compositionally biased region" description="Basic and acidic residues" evidence="7">
    <location>
        <begin position="1"/>
        <end position="17"/>
    </location>
</feature>
<feature type="domain" description="Amino acid permease/ SLC12A" evidence="9">
    <location>
        <begin position="156"/>
        <end position="236"/>
    </location>
</feature>
<feature type="region of interest" description="Disordered" evidence="7">
    <location>
        <begin position="98"/>
        <end position="117"/>
    </location>
</feature>
<feature type="transmembrane region" description="Helical" evidence="8">
    <location>
        <begin position="490"/>
        <end position="508"/>
    </location>
</feature>
<protein>
    <submittedName>
        <fullName evidence="11">Amino-acid permease</fullName>
    </submittedName>
    <submittedName>
        <fullName evidence="10">Podospora anserina S mat+ genomic DNA chromosome 5, supercontig 1</fullName>
    </submittedName>
</protein>
<evidence type="ECO:0000256" key="7">
    <source>
        <dbReference type="SAM" id="MobiDB-lite"/>
    </source>
</evidence>
<dbReference type="FunCoup" id="B2AEV2">
    <property type="interactions" value="222"/>
</dbReference>
<dbReference type="AlphaFoldDB" id="B2AEV2"/>
<evidence type="ECO:0000313" key="11">
    <source>
        <dbReference type="EMBL" id="CDP29045.1"/>
    </source>
</evidence>
<dbReference type="GeneID" id="6188376"/>
<reference evidence="12" key="3">
    <citation type="journal article" date="2014" name="Genetics">
        <title>Maintaining two mating types: Structure of the mating type locus and its role in heterokaryosis in Podospora anserina.</title>
        <authorList>
            <person name="Grognet P."/>
            <person name="Bidard F."/>
            <person name="Kuchly C."/>
            <person name="Tong L.C.H."/>
            <person name="Coppin E."/>
            <person name="Benkhali J.A."/>
            <person name="Couloux A."/>
            <person name="Wincker P."/>
            <person name="Debuchy R."/>
            <person name="Silar P."/>
        </authorList>
    </citation>
    <scope>GENOME REANNOTATION</scope>
    <source>
        <strain evidence="12">S / ATCC MYA-4624 / DSM 980 / FGSC 10383</strain>
    </source>
</reference>
<reference evidence="10 12" key="1">
    <citation type="journal article" date="2008" name="Genome Biol.">
        <title>The genome sequence of the model ascomycete fungus Podospora anserina.</title>
        <authorList>
            <person name="Espagne E."/>
            <person name="Lespinet O."/>
            <person name="Malagnac F."/>
            <person name="Da Silva C."/>
            <person name="Jaillon O."/>
            <person name="Porcel B.M."/>
            <person name="Couloux A."/>
            <person name="Aury J.-M."/>
            <person name="Segurens B."/>
            <person name="Poulain J."/>
            <person name="Anthouard V."/>
            <person name="Grossetete S."/>
            <person name="Khalili H."/>
            <person name="Coppin E."/>
            <person name="Dequard-Chablat M."/>
            <person name="Picard M."/>
            <person name="Contamine V."/>
            <person name="Arnaise S."/>
            <person name="Bourdais A."/>
            <person name="Berteaux-Lecellier V."/>
            <person name="Gautheret D."/>
            <person name="de Vries R.P."/>
            <person name="Battaglia E."/>
            <person name="Coutinho P.M."/>
            <person name="Danchin E.G.J."/>
            <person name="Henrissat B."/>
            <person name="El Khoury R."/>
            <person name="Sainsard-Chanet A."/>
            <person name="Boivin A."/>
            <person name="Pinan-Lucarre B."/>
            <person name="Sellem C.H."/>
            <person name="Debuchy R."/>
            <person name="Wincker P."/>
            <person name="Weissenbach J."/>
            <person name="Silar P."/>
        </authorList>
    </citation>
    <scope>NUCLEOTIDE SEQUENCE [LARGE SCALE GENOMIC DNA]</scope>
    <source>
        <strain evidence="12">S / ATCC MYA-4624 / DSM 980 / FGSC 10383</strain>
        <strain evidence="10">S mat+</strain>
    </source>
</reference>
<keyword evidence="2" id="KW-0813">Transport</keyword>
<dbReference type="GO" id="GO:0015171">
    <property type="term" value="F:amino acid transmembrane transporter activity"/>
    <property type="evidence" value="ECO:0007669"/>
    <property type="project" value="TreeGrafter"/>
</dbReference>
<dbReference type="Pfam" id="PF00324">
    <property type="entry name" value="AA_permease"/>
    <property type="match status" value="2"/>
</dbReference>
<keyword evidence="5 8" id="KW-1133">Transmembrane helix</keyword>
<evidence type="ECO:0000256" key="2">
    <source>
        <dbReference type="ARBA" id="ARBA00022448"/>
    </source>
</evidence>
<reference evidence="11" key="4">
    <citation type="submission" date="2015-04" db="EMBL/GenBank/DDBJ databases">
        <title>Maintaining two mating types: Structure of the mating type locus and its role in heterokaryosis in Podospora anserina.</title>
        <authorList>
            <person name="Grognet P."/>
            <person name="Bidard F."/>
            <person name="Kuchly C."/>
            <person name="Chan Ho Tong L."/>
            <person name="Coppin E."/>
            <person name="Ait Benkhali J."/>
            <person name="Couloux A."/>
            <person name="Wincker P."/>
            <person name="Debuchy R."/>
            <person name="Silar P."/>
        </authorList>
    </citation>
    <scope>NUCLEOTIDE SEQUENCE</scope>
</reference>
<dbReference type="RefSeq" id="XP_001904191.1">
    <property type="nucleotide sequence ID" value="XM_001904156.1"/>
</dbReference>
<reference evidence="10" key="2">
    <citation type="submission" date="2008-07" db="EMBL/GenBank/DDBJ databases">
        <authorList>
            <person name="Genoscope - CEA"/>
        </authorList>
    </citation>
    <scope>NUCLEOTIDE SEQUENCE</scope>
    <source>
        <strain evidence="10">S mat+</strain>
    </source>
</reference>
<evidence type="ECO:0000259" key="9">
    <source>
        <dbReference type="Pfam" id="PF00324"/>
    </source>
</evidence>
<dbReference type="PANTHER" id="PTHR43341">
    <property type="entry name" value="AMINO ACID PERMEASE"/>
    <property type="match status" value="1"/>
</dbReference>
<accession>B2AEV2</accession>
<proteinExistence type="predicted"/>
<dbReference type="PROSITE" id="PS00218">
    <property type="entry name" value="AMINO_ACID_PERMEASE_1"/>
    <property type="match status" value="1"/>
</dbReference>
<feature type="transmembrane region" description="Helical" evidence="8">
    <location>
        <begin position="187"/>
        <end position="214"/>
    </location>
</feature>
<dbReference type="VEuPathDB" id="FungiDB:PODANS_5_1430"/>
<evidence type="ECO:0000256" key="4">
    <source>
        <dbReference type="ARBA" id="ARBA00022970"/>
    </source>
</evidence>
<feature type="transmembrane region" description="Helical" evidence="8">
    <location>
        <begin position="157"/>
        <end position="175"/>
    </location>
</feature>
<evidence type="ECO:0000256" key="8">
    <source>
        <dbReference type="SAM" id="Phobius"/>
    </source>
</evidence>
<organism evidence="10">
    <name type="scientific">Podospora anserina (strain S / ATCC MYA-4624 / DSM 980 / FGSC 10383)</name>
    <name type="common">Pleurage anserina</name>
    <dbReference type="NCBI Taxonomy" id="515849"/>
    <lineage>
        <taxon>Eukaryota</taxon>
        <taxon>Fungi</taxon>
        <taxon>Dikarya</taxon>
        <taxon>Ascomycota</taxon>
        <taxon>Pezizomycotina</taxon>
        <taxon>Sordariomycetes</taxon>
        <taxon>Sordariomycetidae</taxon>
        <taxon>Sordariales</taxon>
        <taxon>Podosporaceae</taxon>
        <taxon>Podospora</taxon>
        <taxon>Podospora anserina</taxon>
    </lineage>
</organism>
<feature type="compositionally biased region" description="Polar residues" evidence="7">
    <location>
        <begin position="106"/>
        <end position="117"/>
    </location>
</feature>
<feature type="compositionally biased region" description="Polar residues" evidence="7">
    <location>
        <begin position="20"/>
        <end position="32"/>
    </location>
</feature>
<keyword evidence="12" id="KW-1185">Reference proteome</keyword>
<dbReference type="KEGG" id="pan:PODANSg1208"/>
<evidence type="ECO:0000313" key="12">
    <source>
        <dbReference type="Proteomes" id="UP000001197"/>
    </source>
</evidence>
<dbReference type="GO" id="GO:0016020">
    <property type="term" value="C:membrane"/>
    <property type="evidence" value="ECO:0007669"/>
    <property type="project" value="UniProtKB-SubCell"/>
</dbReference>
<dbReference type="InterPro" id="IPR004841">
    <property type="entry name" value="AA-permease/SLC12A_dom"/>
</dbReference>
<sequence>MTLDRDIEMSQLDRTRSLAEGSTFTVRGQSRASDPDHHHHHHHHYQHHHQNHHPHNTVGVGAGGMKARVGRFIDTFRREHPDNVRYHDDPNFALHVTDPEGGPGDSPTTTRTTNGFGSASGVAVVRQHNGERYYDLRTANSRTAGTLLARELKGRHLQMIAIGGSIGTGLFVASGKALSEGGPAAVLLAYIFVGVMLYCTVQALGELAVVFPVAGSFSAFSTRFLDPSWGFAMGWNGVTARDYCRRHDYRLLERESEQGHICGRVSGGHCCHQPLWSKGVRRGRVCVCHCQGYCCRRVHVSFARVLTCWWNVADHPVSLLGIVINIGGTPEGGYIGGKYWSDPGAFNNGFKGLCSVFVTAAFAFAGTELVGLAAAETANPRKSLPTAIKQVFWRITLFYIVSLALVGLLVPYNEPRLLGATSIADASASPFVIAIESAGTTILPSIMNGVILVSVISVGNSSVFGSSRTLAALAELGQAPKIFAYVDRRGRPLVSILAASSVGLLAFMANSKVHSHVFDWLLAISGLSSVFTWGSTCLAHIRLRKAWAYHHRSVSDMAFRAQGGTIGSWIGLFCNCLILVGQCWVAIWPITSEPLTSSQRAENFFLQCLAIPVVLLFLIGHKLWYRTSVIKVEDMDIDTGRRDFGRLGIIKAQEEEERASWPKWKRVYRVIC</sequence>
<dbReference type="InterPro" id="IPR050524">
    <property type="entry name" value="APC_YAT"/>
</dbReference>
<dbReference type="OrthoDB" id="3900342at2759"/>
<feature type="compositionally biased region" description="Basic residues" evidence="7">
    <location>
        <begin position="38"/>
        <end position="55"/>
    </location>
</feature>
<dbReference type="HOGENOM" id="CLU_007946_12_0_1"/>
<feature type="transmembrane region" description="Helical" evidence="8">
    <location>
        <begin position="391"/>
        <end position="412"/>
    </location>
</feature>
<evidence type="ECO:0000256" key="1">
    <source>
        <dbReference type="ARBA" id="ARBA00004141"/>
    </source>
</evidence>
<evidence type="ECO:0000256" key="5">
    <source>
        <dbReference type="ARBA" id="ARBA00022989"/>
    </source>
</evidence>
<feature type="region of interest" description="Disordered" evidence="7">
    <location>
        <begin position="1"/>
        <end position="63"/>
    </location>
</feature>
<dbReference type="InterPro" id="IPR004840">
    <property type="entry name" value="Amino_acid_permease_CS"/>
</dbReference>
<dbReference type="EMBL" id="FO904940">
    <property type="protein sequence ID" value="CDP29045.1"/>
    <property type="molecule type" value="Genomic_DNA"/>
</dbReference>
<feature type="transmembrane region" description="Helical" evidence="8">
    <location>
        <begin position="604"/>
        <end position="625"/>
    </location>
</feature>
<dbReference type="PANTHER" id="PTHR43341:SF1">
    <property type="entry name" value="GENERAL AMINO-ACID PERMEASE GAP1"/>
    <property type="match status" value="1"/>
</dbReference>
<dbReference type="EMBL" id="CU633457">
    <property type="protein sequence ID" value="CAP61968.1"/>
    <property type="molecule type" value="Genomic_DNA"/>
</dbReference>
<keyword evidence="3 8" id="KW-0812">Transmembrane</keyword>
<feature type="transmembrane region" description="Helical" evidence="8">
    <location>
        <begin position="520"/>
        <end position="543"/>
    </location>
</feature>
<keyword evidence="6 8" id="KW-0472">Membrane</keyword>
<dbReference type="Gene3D" id="1.20.1740.10">
    <property type="entry name" value="Amino acid/polyamine transporter I"/>
    <property type="match status" value="2"/>
</dbReference>
<comment type="subcellular location">
    <subcellularLocation>
        <location evidence="1">Membrane</location>
        <topology evidence="1">Multi-pass membrane protein</topology>
    </subcellularLocation>
</comment>
<keyword evidence="4" id="KW-0029">Amino-acid transport</keyword>
<evidence type="ECO:0000256" key="3">
    <source>
        <dbReference type="ARBA" id="ARBA00022692"/>
    </source>
</evidence>
<name>B2AEV2_PODAN</name>